<name>A0AAQ3WW26_PASNO</name>
<gene>
    <name evidence="6" type="ORF">U9M48_023821</name>
</gene>
<keyword evidence="7" id="KW-1185">Reference proteome</keyword>
<organism evidence="6 7">
    <name type="scientific">Paspalum notatum var. saurae</name>
    <dbReference type="NCBI Taxonomy" id="547442"/>
    <lineage>
        <taxon>Eukaryota</taxon>
        <taxon>Viridiplantae</taxon>
        <taxon>Streptophyta</taxon>
        <taxon>Embryophyta</taxon>
        <taxon>Tracheophyta</taxon>
        <taxon>Spermatophyta</taxon>
        <taxon>Magnoliopsida</taxon>
        <taxon>Liliopsida</taxon>
        <taxon>Poales</taxon>
        <taxon>Poaceae</taxon>
        <taxon>PACMAD clade</taxon>
        <taxon>Panicoideae</taxon>
        <taxon>Andropogonodae</taxon>
        <taxon>Paspaleae</taxon>
        <taxon>Paspalinae</taxon>
        <taxon>Paspalum</taxon>
    </lineage>
</organism>
<comment type="cofactor">
    <cofactor evidence="1">
        <name>a divalent metal cation</name>
        <dbReference type="ChEBI" id="CHEBI:60240"/>
    </cofactor>
</comment>
<dbReference type="Pfam" id="PF13359">
    <property type="entry name" value="DDE_Tnp_4"/>
    <property type="match status" value="1"/>
</dbReference>
<evidence type="ECO:0000313" key="7">
    <source>
        <dbReference type="Proteomes" id="UP001341281"/>
    </source>
</evidence>
<dbReference type="InterPro" id="IPR027806">
    <property type="entry name" value="HARBI1_dom"/>
</dbReference>
<sequence>MCGAVSFPSGGAAATRAGGAALLQTGDAALPQGRRRGSPSRPAAANPDLFLLLRSDLGPRTGGAVAPSLDLLPLRRHSCTKIRSPSPPATRLQQRSDLRFLLQRPKDLSTESDAQFLTIEIIGWKGTAHDALILRDALERENGLRVPQGKFYLVDAGYGAKPGFLPPFHGVRYHLNEWGSNPVQNELLFNLRHSSLRVTVERAFGSLKRRFKVLDDAIPFFPFPTQVDIVVACCIIHNFVIQDGCDEFIIPESNWQSHTHATTSRGQANEHAATVTFRQQIADQIGAKTSSGFKKSHHNACAKALNEKFNSKFTGDQVKNHLNTWTRKFQRLNKLKNISGAGWDEDIFIITLDEEHYNNYVATHKADAEYLNKPLEHYGLMQTIFGNSLASGKYAKDSSSTLGPENLDDENVDVENQEVQEVEFSDASVLPTDHEASSASRPRSKRARRAESEEGGMIAVFKEVGESIAKAIEKAAAPPPPPPPPPTNDLPDDLFDMVQSVPGFQSTHYDLYFGYLVENLHIGRAFYKIPFASKLTWLSAFVSEVFRVVRGFAYKLLPAIICLRSTIPVTCLCLRSTIPVTCLCYLKSAALRVMEPNMDLCYMFMLLEICCFESYGT</sequence>
<keyword evidence="2" id="KW-0479">Metal-binding</keyword>
<dbReference type="InterPro" id="IPR024752">
    <property type="entry name" value="Myb/SANT-like_dom"/>
</dbReference>
<evidence type="ECO:0000313" key="6">
    <source>
        <dbReference type="EMBL" id="WVZ75790.1"/>
    </source>
</evidence>
<dbReference type="EMBL" id="CP144749">
    <property type="protein sequence ID" value="WVZ75790.1"/>
    <property type="molecule type" value="Genomic_DNA"/>
</dbReference>
<evidence type="ECO:0000256" key="3">
    <source>
        <dbReference type="SAM" id="MobiDB-lite"/>
    </source>
</evidence>
<dbReference type="AlphaFoldDB" id="A0AAQ3WW26"/>
<feature type="domain" description="Myb/SANT-like" evidence="4">
    <location>
        <begin position="285"/>
        <end position="360"/>
    </location>
</feature>
<evidence type="ECO:0000256" key="2">
    <source>
        <dbReference type="ARBA" id="ARBA00022723"/>
    </source>
</evidence>
<feature type="region of interest" description="Disordered" evidence="3">
    <location>
        <begin position="422"/>
        <end position="452"/>
    </location>
</feature>
<evidence type="ECO:0000259" key="5">
    <source>
        <dbReference type="Pfam" id="PF13359"/>
    </source>
</evidence>
<dbReference type="Proteomes" id="UP001341281">
    <property type="component" value="Chromosome 05"/>
</dbReference>
<protein>
    <recommendedName>
        <fullName evidence="8">Myb/SANT-like domain-containing protein</fullName>
    </recommendedName>
</protein>
<dbReference type="Pfam" id="PF12776">
    <property type="entry name" value="Myb_DNA-bind_3"/>
    <property type="match status" value="1"/>
</dbReference>
<dbReference type="GO" id="GO:0046872">
    <property type="term" value="F:metal ion binding"/>
    <property type="evidence" value="ECO:0007669"/>
    <property type="project" value="UniProtKB-KW"/>
</dbReference>
<accession>A0AAQ3WW26</accession>
<evidence type="ECO:0000259" key="4">
    <source>
        <dbReference type="Pfam" id="PF12776"/>
    </source>
</evidence>
<dbReference type="PANTHER" id="PTHR47127">
    <property type="entry name" value="10A19I.15"/>
    <property type="match status" value="1"/>
</dbReference>
<evidence type="ECO:0000256" key="1">
    <source>
        <dbReference type="ARBA" id="ARBA00001968"/>
    </source>
</evidence>
<evidence type="ECO:0008006" key="8">
    <source>
        <dbReference type="Google" id="ProtNLM"/>
    </source>
</evidence>
<reference evidence="6 7" key="1">
    <citation type="submission" date="2024-02" db="EMBL/GenBank/DDBJ databases">
        <title>High-quality chromosome-scale genome assembly of Pensacola bahiagrass (Paspalum notatum Flugge var. saurae).</title>
        <authorList>
            <person name="Vega J.M."/>
            <person name="Podio M."/>
            <person name="Orjuela J."/>
            <person name="Siena L.A."/>
            <person name="Pessino S.C."/>
            <person name="Combes M.C."/>
            <person name="Mariac C."/>
            <person name="Albertini E."/>
            <person name="Pupilli F."/>
            <person name="Ortiz J.P.A."/>
            <person name="Leblanc O."/>
        </authorList>
    </citation>
    <scope>NUCLEOTIDE SEQUENCE [LARGE SCALE GENOMIC DNA]</scope>
    <source>
        <strain evidence="6">R1</strain>
        <tissue evidence="6">Leaf</tissue>
    </source>
</reference>
<feature type="domain" description="DDE Tnp4" evidence="5">
    <location>
        <begin position="121"/>
        <end position="238"/>
    </location>
</feature>
<proteinExistence type="predicted"/>